<dbReference type="PANTHER" id="PTHR33639">
    <property type="entry name" value="THIOL-DISULFIDE OXIDOREDUCTASE DCC"/>
    <property type="match status" value="1"/>
</dbReference>
<reference evidence="2" key="1">
    <citation type="submission" date="2018-11" db="EMBL/GenBank/DDBJ databases">
        <title>Complete genome sequence of Paenibacillus sp. ML311-T8.</title>
        <authorList>
            <person name="Nam Y.-D."/>
            <person name="Kang J."/>
            <person name="Chung W.-H."/>
            <person name="Park Y.S."/>
        </authorList>
    </citation>
    <scope>NUCLEOTIDE SEQUENCE [LARGE SCALE GENOMIC DNA]</scope>
    <source>
        <strain evidence="2">ML311-T8</strain>
    </source>
</reference>
<dbReference type="InterPro" id="IPR052927">
    <property type="entry name" value="DCC_oxidoreductase"/>
</dbReference>
<dbReference type="RefSeq" id="WP_155703366.1">
    <property type="nucleotide sequence ID" value="NZ_CP034235.1"/>
</dbReference>
<accession>A0A6B8RR26</accession>
<protein>
    <submittedName>
        <fullName evidence="1">Thiol-disulfide oxidoreductase DCC family protein</fullName>
    </submittedName>
</protein>
<dbReference type="OrthoDB" id="9785438at2"/>
<evidence type="ECO:0000313" key="2">
    <source>
        <dbReference type="Proteomes" id="UP000426246"/>
    </source>
</evidence>
<evidence type="ECO:0000313" key="1">
    <source>
        <dbReference type="EMBL" id="QGQ98264.1"/>
    </source>
</evidence>
<dbReference type="Proteomes" id="UP000426246">
    <property type="component" value="Chromosome"/>
</dbReference>
<dbReference type="AlphaFoldDB" id="A0A6B8RR26"/>
<dbReference type="KEGG" id="ppsc:EHS13_26965"/>
<dbReference type="InterPro" id="IPR007263">
    <property type="entry name" value="DCC1-like"/>
</dbReference>
<organism evidence="1 2">
    <name type="scientific">Paenibacillus psychroresistens</name>
    <dbReference type="NCBI Taxonomy" id="1778678"/>
    <lineage>
        <taxon>Bacteria</taxon>
        <taxon>Bacillati</taxon>
        <taxon>Bacillota</taxon>
        <taxon>Bacilli</taxon>
        <taxon>Bacillales</taxon>
        <taxon>Paenibacillaceae</taxon>
        <taxon>Paenibacillus</taxon>
    </lineage>
</organism>
<sequence>MEKDLTAHGVILFDGVCNLCNGVVQFIIPRDPNRYFYYAALQSDAGYQLLKQYHLSTTEINTFILVRNGKIYTKSTAALLVARKLPGLWSLLAAFIVVPRFLRDPIYDWVARNRYKWFGQKTECMMPTAETKMRFLD</sequence>
<keyword evidence="2" id="KW-1185">Reference proteome</keyword>
<proteinExistence type="predicted"/>
<dbReference type="PANTHER" id="PTHR33639:SF2">
    <property type="entry name" value="DUF393 DOMAIN-CONTAINING PROTEIN"/>
    <property type="match status" value="1"/>
</dbReference>
<dbReference type="Pfam" id="PF04134">
    <property type="entry name" value="DCC1-like"/>
    <property type="match status" value="1"/>
</dbReference>
<dbReference type="GO" id="GO:0015035">
    <property type="term" value="F:protein-disulfide reductase activity"/>
    <property type="evidence" value="ECO:0007669"/>
    <property type="project" value="InterPro"/>
</dbReference>
<name>A0A6B8RR26_9BACL</name>
<gene>
    <name evidence="1" type="ORF">EHS13_26965</name>
</gene>
<dbReference type="EMBL" id="CP034235">
    <property type="protein sequence ID" value="QGQ98264.1"/>
    <property type="molecule type" value="Genomic_DNA"/>
</dbReference>